<feature type="transmembrane region" description="Helical" evidence="8">
    <location>
        <begin position="136"/>
        <end position="156"/>
    </location>
</feature>
<dbReference type="PANTHER" id="PTHR42718">
    <property type="entry name" value="MAJOR FACILITATOR SUPERFAMILY MULTIDRUG TRANSPORTER MFSC"/>
    <property type="match status" value="1"/>
</dbReference>
<dbReference type="NCBIfam" id="TIGR00711">
    <property type="entry name" value="efflux_EmrB"/>
    <property type="match status" value="1"/>
</dbReference>
<dbReference type="PANTHER" id="PTHR42718:SF42">
    <property type="entry name" value="EXPORT PROTEIN"/>
    <property type="match status" value="1"/>
</dbReference>
<feature type="transmembrane region" description="Helical" evidence="8">
    <location>
        <begin position="53"/>
        <end position="70"/>
    </location>
</feature>
<evidence type="ECO:0000313" key="10">
    <source>
        <dbReference type="EMBL" id="PRZ43199.1"/>
    </source>
</evidence>
<feature type="transmembrane region" description="Helical" evidence="8">
    <location>
        <begin position="9"/>
        <end position="33"/>
    </location>
</feature>
<organism evidence="10 11">
    <name type="scientific">Antricoccus suffuscus</name>
    <dbReference type="NCBI Taxonomy" id="1629062"/>
    <lineage>
        <taxon>Bacteria</taxon>
        <taxon>Bacillati</taxon>
        <taxon>Actinomycetota</taxon>
        <taxon>Actinomycetes</taxon>
        <taxon>Geodermatophilales</taxon>
        <taxon>Antricoccaceae</taxon>
        <taxon>Antricoccus</taxon>
    </lineage>
</organism>
<evidence type="ECO:0000256" key="4">
    <source>
        <dbReference type="ARBA" id="ARBA00022692"/>
    </source>
</evidence>
<sequence>MLSSPNARWWAMAATAMSLLVVGLDMTVLNVALPDIAVVLHATNSDLQWFADAYLLVLGALLLPAGMLGDRYGRKRLTLGALVVFGAGSLWCAYAGSPAALIAARTLLGVGAAVLIPLAMSSVVVLFEPEERQKAIMVLGASTMIGLPLGPIVAGALLQHFWWGSVFLINVPVVLLALIAVWLFLPESTSGEGSRRFDLAGIGLSSAGLLGFTFGMIEGPARGWSDGVVVGSLIIGIALLVAFFVWERRVQGVEPVFDARLWSDRSFRWGSIGATVASLAFFGLMFVVPQYLRAVLGADALGTGLRTLPMVAGLIAGMRGSMKLTDRFGGRIVGAAGFAVTAVGLFLGTTTRLGDGYLLTAIWTAIVGIGFGAALFSAQNAALQTLPKARAGAGSALIQTLRQVGSVIGIAGLGAVLNGVYRSHVQVAGLPATAAHAVRDNVASGVAAGQGIGSSALVDSVRSAFVSGMSATLWISCGVAILGAVLTLLFLPDGKDRTIDNGGGAQAPGPDVAQSIDASDTREAHPAAG</sequence>
<evidence type="ECO:0000259" key="9">
    <source>
        <dbReference type="PROSITE" id="PS50850"/>
    </source>
</evidence>
<evidence type="ECO:0000313" key="11">
    <source>
        <dbReference type="Proteomes" id="UP000237752"/>
    </source>
</evidence>
<dbReference type="Pfam" id="PF07690">
    <property type="entry name" value="MFS_1"/>
    <property type="match status" value="1"/>
</dbReference>
<dbReference type="CDD" id="cd17321">
    <property type="entry name" value="MFS_MMR_MDR_like"/>
    <property type="match status" value="1"/>
</dbReference>
<reference evidence="10 11" key="1">
    <citation type="submission" date="2018-03" db="EMBL/GenBank/DDBJ databases">
        <title>Genomic Encyclopedia of Archaeal and Bacterial Type Strains, Phase II (KMG-II): from individual species to whole genera.</title>
        <authorList>
            <person name="Goeker M."/>
        </authorList>
    </citation>
    <scope>NUCLEOTIDE SEQUENCE [LARGE SCALE GENOMIC DNA]</scope>
    <source>
        <strain evidence="10 11">DSM 100065</strain>
    </source>
</reference>
<keyword evidence="4 8" id="KW-0812">Transmembrane</keyword>
<evidence type="ECO:0000256" key="3">
    <source>
        <dbReference type="ARBA" id="ARBA00022475"/>
    </source>
</evidence>
<dbReference type="Proteomes" id="UP000237752">
    <property type="component" value="Unassembled WGS sequence"/>
</dbReference>
<feature type="transmembrane region" description="Helical" evidence="8">
    <location>
        <begin position="267"/>
        <end position="288"/>
    </location>
</feature>
<keyword evidence="5 8" id="KW-1133">Transmembrane helix</keyword>
<name>A0A2T1A3L7_9ACTN</name>
<keyword evidence="2" id="KW-0813">Transport</keyword>
<feature type="compositionally biased region" description="Basic and acidic residues" evidence="7">
    <location>
        <begin position="519"/>
        <end position="529"/>
    </location>
</feature>
<dbReference type="PROSITE" id="PS50850">
    <property type="entry name" value="MFS"/>
    <property type="match status" value="1"/>
</dbReference>
<evidence type="ECO:0000256" key="7">
    <source>
        <dbReference type="SAM" id="MobiDB-lite"/>
    </source>
</evidence>
<dbReference type="InterPro" id="IPR036259">
    <property type="entry name" value="MFS_trans_sf"/>
</dbReference>
<dbReference type="GO" id="GO:0022857">
    <property type="term" value="F:transmembrane transporter activity"/>
    <property type="evidence" value="ECO:0007669"/>
    <property type="project" value="InterPro"/>
</dbReference>
<dbReference type="GO" id="GO:0005886">
    <property type="term" value="C:plasma membrane"/>
    <property type="evidence" value="ECO:0007669"/>
    <property type="project" value="UniProtKB-SubCell"/>
</dbReference>
<protein>
    <submittedName>
        <fullName evidence="10">EmrB/QacA subfamily drug resistance transporter</fullName>
    </submittedName>
</protein>
<feature type="region of interest" description="Disordered" evidence="7">
    <location>
        <begin position="500"/>
        <end position="529"/>
    </location>
</feature>
<evidence type="ECO:0000256" key="2">
    <source>
        <dbReference type="ARBA" id="ARBA00022448"/>
    </source>
</evidence>
<dbReference type="InterPro" id="IPR020846">
    <property type="entry name" value="MFS_dom"/>
</dbReference>
<comment type="caution">
    <text evidence="10">The sequence shown here is derived from an EMBL/GenBank/DDBJ whole genome shotgun (WGS) entry which is preliminary data.</text>
</comment>
<feature type="transmembrane region" description="Helical" evidence="8">
    <location>
        <begin position="404"/>
        <end position="421"/>
    </location>
</feature>
<evidence type="ECO:0000256" key="5">
    <source>
        <dbReference type="ARBA" id="ARBA00022989"/>
    </source>
</evidence>
<proteinExistence type="predicted"/>
<feature type="transmembrane region" description="Helical" evidence="8">
    <location>
        <begin position="328"/>
        <end position="349"/>
    </location>
</feature>
<dbReference type="SUPFAM" id="SSF103473">
    <property type="entry name" value="MFS general substrate transporter"/>
    <property type="match status" value="2"/>
</dbReference>
<accession>A0A2T1A3L7</accession>
<comment type="subcellular location">
    <subcellularLocation>
        <location evidence="1">Cell membrane</location>
        <topology evidence="1">Multi-pass membrane protein</topology>
    </subcellularLocation>
</comment>
<feature type="transmembrane region" description="Helical" evidence="8">
    <location>
        <begin position="77"/>
        <end position="96"/>
    </location>
</feature>
<evidence type="ECO:0000256" key="6">
    <source>
        <dbReference type="ARBA" id="ARBA00023136"/>
    </source>
</evidence>
<dbReference type="AlphaFoldDB" id="A0A2T1A3L7"/>
<feature type="transmembrane region" description="Helical" evidence="8">
    <location>
        <begin position="162"/>
        <end position="185"/>
    </location>
</feature>
<feature type="transmembrane region" description="Helical" evidence="8">
    <location>
        <begin position="229"/>
        <end position="246"/>
    </location>
</feature>
<keyword evidence="6 8" id="KW-0472">Membrane</keyword>
<feature type="transmembrane region" description="Helical" evidence="8">
    <location>
        <begin position="102"/>
        <end position="127"/>
    </location>
</feature>
<keyword evidence="11" id="KW-1185">Reference proteome</keyword>
<dbReference type="InterPro" id="IPR004638">
    <property type="entry name" value="EmrB-like"/>
</dbReference>
<feature type="transmembrane region" description="Helical" evidence="8">
    <location>
        <begin position="294"/>
        <end position="316"/>
    </location>
</feature>
<keyword evidence="3" id="KW-1003">Cell membrane</keyword>
<evidence type="ECO:0000256" key="1">
    <source>
        <dbReference type="ARBA" id="ARBA00004651"/>
    </source>
</evidence>
<gene>
    <name evidence="10" type="ORF">CLV47_103257</name>
</gene>
<feature type="transmembrane region" description="Helical" evidence="8">
    <location>
        <begin position="361"/>
        <end position="383"/>
    </location>
</feature>
<dbReference type="Gene3D" id="1.20.1250.20">
    <property type="entry name" value="MFS general substrate transporter like domains"/>
    <property type="match status" value="2"/>
</dbReference>
<evidence type="ECO:0000256" key="8">
    <source>
        <dbReference type="SAM" id="Phobius"/>
    </source>
</evidence>
<feature type="transmembrane region" description="Helical" evidence="8">
    <location>
        <begin position="197"/>
        <end position="217"/>
    </location>
</feature>
<feature type="domain" description="Major facilitator superfamily (MFS) profile" evidence="9">
    <location>
        <begin position="11"/>
        <end position="495"/>
    </location>
</feature>
<feature type="transmembrane region" description="Helical" evidence="8">
    <location>
        <begin position="471"/>
        <end position="491"/>
    </location>
</feature>
<dbReference type="EMBL" id="PVUE01000003">
    <property type="protein sequence ID" value="PRZ43199.1"/>
    <property type="molecule type" value="Genomic_DNA"/>
</dbReference>
<dbReference type="InterPro" id="IPR011701">
    <property type="entry name" value="MFS"/>
</dbReference>